<comment type="caution">
    <text evidence="1">The sequence shown here is derived from an EMBL/GenBank/DDBJ whole genome shotgun (WGS) entry which is preliminary data.</text>
</comment>
<evidence type="ECO:0008006" key="3">
    <source>
        <dbReference type="Google" id="ProtNLM"/>
    </source>
</evidence>
<evidence type="ECO:0000313" key="1">
    <source>
        <dbReference type="EMBL" id="GLG06205.1"/>
    </source>
</evidence>
<gene>
    <name evidence="1" type="ORF">Selli1_33790</name>
</gene>
<accession>A0A9W6FFU6</accession>
<dbReference type="Proteomes" id="UP001145145">
    <property type="component" value="Unassembled WGS sequence"/>
</dbReference>
<name>A0A9W6FFU6_9FIRM</name>
<sequence length="79" mass="9514">MRRYTMKERRETETIFCNGCGKEIKIKDGVIREGLLSVEKRWGYFSDKDNEVHRFDLCEECYDRMVSQFVIPVEKENEV</sequence>
<evidence type="ECO:0000313" key="2">
    <source>
        <dbReference type="Proteomes" id="UP001145145"/>
    </source>
</evidence>
<dbReference type="RefSeq" id="WP_118636474.1">
    <property type="nucleotide sequence ID" value="NZ_BSBO01000053.1"/>
</dbReference>
<proteinExistence type="predicted"/>
<protein>
    <recommendedName>
        <fullName evidence="3">Ribosomal-protein-alanine N-acetyltransferase</fullName>
    </recommendedName>
</protein>
<dbReference type="EMBL" id="BSBO01000053">
    <property type="protein sequence ID" value="GLG06205.1"/>
    <property type="molecule type" value="Genomic_DNA"/>
</dbReference>
<dbReference type="AlphaFoldDB" id="A0A9W6FFU6"/>
<organism evidence="1 2">
    <name type="scientific">Sellimonas catena</name>
    <dbReference type="NCBI Taxonomy" id="2994035"/>
    <lineage>
        <taxon>Bacteria</taxon>
        <taxon>Bacillati</taxon>
        <taxon>Bacillota</taxon>
        <taxon>Clostridia</taxon>
        <taxon>Lachnospirales</taxon>
        <taxon>Lachnospiraceae</taxon>
        <taxon>Sellimonas</taxon>
    </lineage>
</organism>
<reference evidence="1 2" key="1">
    <citation type="journal article" date="2023" name="Int. J. Syst. Evol. Microbiol.">
        <title>Sellimonas catena sp. nov., isolated from human faeces.</title>
        <authorList>
            <person name="Hisatomi A."/>
            <person name="Ohkuma M."/>
            <person name="Sakamoto M."/>
        </authorList>
    </citation>
    <scope>NUCLEOTIDE SEQUENCE [LARGE SCALE GENOMIC DNA]</scope>
    <source>
        <strain evidence="1 2">12EGH17</strain>
    </source>
</reference>
<keyword evidence="2" id="KW-1185">Reference proteome</keyword>